<dbReference type="OrthoDB" id="9802824at2"/>
<gene>
    <name evidence="19" type="primary">hpt</name>
    <name evidence="18" type="ORF">ACGTZG_07035</name>
    <name evidence="19" type="ORF">HF872_03660</name>
</gene>
<keyword evidence="8 16" id="KW-0328">Glycosyltransferase</keyword>
<comment type="similarity">
    <text evidence="6 16">Belongs to the purine/pyrimidine phosphoribosyltransferase family.</text>
</comment>
<evidence type="ECO:0000313" key="18">
    <source>
        <dbReference type="EMBL" id="MFG6272940.1"/>
    </source>
</evidence>
<dbReference type="EC" id="2.4.2.8" evidence="16"/>
<dbReference type="UniPathway" id="UPA00591">
    <property type="reaction ID" value="UER00648"/>
</dbReference>
<evidence type="ECO:0000256" key="5">
    <source>
        <dbReference type="ARBA" id="ARBA00004676"/>
    </source>
</evidence>
<dbReference type="GO" id="GO:0052657">
    <property type="term" value="F:guanine phosphoribosyltransferase activity"/>
    <property type="evidence" value="ECO:0007669"/>
    <property type="project" value="UniProtKB-ARBA"/>
</dbReference>
<evidence type="ECO:0000313" key="20">
    <source>
        <dbReference type="Proteomes" id="UP000591071"/>
    </source>
</evidence>
<dbReference type="EMBL" id="JABAFG010000004">
    <property type="protein sequence ID" value="NME27724.1"/>
    <property type="molecule type" value="Genomic_DNA"/>
</dbReference>
<evidence type="ECO:0000259" key="17">
    <source>
        <dbReference type="Pfam" id="PF00156"/>
    </source>
</evidence>
<feature type="domain" description="Phosphoribosyltransferase" evidence="17">
    <location>
        <begin position="13"/>
        <end position="159"/>
    </location>
</feature>
<evidence type="ECO:0000256" key="9">
    <source>
        <dbReference type="ARBA" id="ARBA00022679"/>
    </source>
</evidence>
<evidence type="ECO:0000256" key="15">
    <source>
        <dbReference type="ARBA" id="ARBA00049402"/>
    </source>
</evidence>
<dbReference type="CDD" id="cd06223">
    <property type="entry name" value="PRTases_typeI"/>
    <property type="match status" value="1"/>
</dbReference>
<evidence type="ECO:0000256" key="7">
    <source>
        <dbReference type="ARBA" id="ARBA00022490"/>
    </source>
</evidence>
<dbReference type="AlphaFoldDB" id="A0A848BU44"/>
<comment type="catalytic activity">
    <reaction evidence="15">
        <text>IMP + diphosphate = hypoxanthine + 5-phospho-alpha-D-ribose 1-diphosphate</text>
        <dbReference type="Rhea" id="RHEA:17973"/>
        <dbReference type="ChEBI" id="CHEBI:17368"/>
        <dbReference type="ChEBI" id="CHEBI:33019"/>
        <dbReference type="ChEBI" id="CHEBI:58017"/>
        <dbReference type="ChEBI" id="CHEBI:58053"/>
        <dbReference type="EC" id="2.4.2.8"/>
    </reaction>
    <physiologicalReaction direction="right-to-left" evidence="15">
        <dbReference type="Rhea" id="RHEA:17975"/>
    </physiologicalReaction>
</comment>
<dbReference type="SUPFAM" id="SSF53271">
    <property type="entry name" value="PRTase-like"/>
    <property type="match status" value="1"/>
</dbReference>
<evidence type="ECO:0000313" key="21">
    <source>
        <dbReference type="Proteomes" id="UP001605989"/>
    </source>
</evidence>
<comment type="pathway">
    <text evidence="4 16">Purine metabolism; IMP biosynthesis via salvage pathway; IMP from hypoxanthine: step 1/1.</text>
</comment>
<dbReference type="GO" id="GO:0000166">
    <property type="term" value="F:nucleotide binding"/>
    <property type="evidence" value="ECO:0007669"/>
    <property type="project" value="UniProtKB-KW"/>
</dbReference>
<dbReference type="GO" id="GO:0005829">
    <property type="term" value="C:cytosol"/>
    <property type="evidence" value="ECO:0007669"/>
    <property type="project" value="TreeGrafter"/>
</dbReference>
<evidence type="ECO:0000256" key="8">
    <source>
        <dbReference type="ARBA" id="ARBA00022676"/>
    </source>
</evidence>
<dbReference type="GO" id="GO:0032263">
    <property type="term" value="P:GMP salvage"/>
    <property type="evidence" value="ECO:0007669"/>
    <property type="project" value="TreeGrafter"/>
</dbReference>
<evidence type="ECO:0000256" key="11">
    <source>
        <dbReference type="ARBA" id="ARBA00022726"/>
    </source>
</evidence>
<keyword evidence="10 16" id="KW-0479">Metal-binding</keyword>
<dbReference type="RefSeq" id="WP_059076710.1">
    <property type="nucleotide sequence ID" value="NZ_CP011940.1"/>
</dbReference>
<proteinExistence type="inferred from homology"/>
<dbReference type="Proteomes" id="UP001605989">
    <property type="component" value="Unassembled WGS sequence"/>
</dbReference>
<evidence type="ECO:0000313" key="19">
    <source>
        <dbReference type="EMBL" id="NME27724.1"/>
    </source>
</evidence>
<dbReference type="GO" id="GO:0032264">
    <property type="term" value="P:IMP salvage"/>
    <property type="evidence" value="ECO:0007669"/>
    <property type="project" value="UniProtKB-UniPathway"/>
</dbReference>
<dbReference type="Pfam" id="PF00156">
    <property type="entry name" value="Pribosyltran"/>
    <property type="match status" value="1"/>
</dbReference>
<evidence type="ECO:0000256" key="2">
    <source>
        <dbReference type="ARBA" id="ARBA00002049"/>
    </source>
</evidence>
<comment type="function">
    <text evidence="2">Purine salvage pathway enzyme that catalyzes the transfer of the ribosyl-5-phosphate group from 5-phospho-alpha-D-ribose 1-diphosphate (PRPP) to the N9 position of the 6-oxopurines hypoxanthine and guanine to form the corresponding ribonucleotides IMP (inosine 5'-monophosphate) and GMP (guanosine 5'-monophosphate), with the release of PPi.</text>
</comment>
<dbReference type="NCBIfam" id="TIGR01203">
    <property type="entry name" value="HGPRTase"/>
    <property type="match status" value="1"/>
</dbReference>
<comment type="catalytic activity">
    <reaction evidence="14">
        <text>GMP + diphosphate = guanine + 5-phospho-alpha-D-ribose 1-diphosphate</text>
        <dbReference type="Rhea" id="RHEA:25424"/>
        <dbReference type="ChEBI" id="CHEBI:16235"/>
        <dbReference type="ChEBI" id="CHEBI:33019"/>
        <dbReference type="ChEBI" id="CHEBI:58017"/>
        <dbReference type="ChEBI" id="CHEBI:58115"/>
        <dbReference type="EC" id="2.4.2.8"/>
    </reaction>
    <physiologicalReaction direction="right-to-left" evidence="14">
        <dbReference type="Rhea" id="RHEA:25426"/>
    </physiologicalReaction>
</comment>
<evidence type="ECO:0000256" key="3">
    <source>
        <dbReference type="ARBA" id="ARBA00004496"/>
    </source>
</evidence>
<dbReference type="InterPro" id="IPR029057">
    <property type="entry name" value="PRTase-like"/>
</dbReference>
<protein>
    <recommendedName>
        <fullName evidence="16">Hypoxanthine phosphoribosyltransferase</fullName>
        <ecNumber evidence="16">2.4.2.8</ecNumber>
    </recommendedName>
</protein>
<comment type="pathway">
    <text evidence="5">Purine metabolism; GMP biosynthesis via salvage pathway; GMP from guanine: step 1/1.</text>
</comment>
<comment type="subcellular location">
    <subcellularLocation>
        <location evidence="3 16">Cytoplasm</location>
    </subcellularLocation>
</comment>
<evidence type="ECO:0000256" key="12">
    <source>
        <dbReference type="ARBA" id="ARBA00022741"/>
    </source>
</evidence>
<dbReference type="GO" id="GO:0046100">
    <property type="term" value="P:hypoxanthine metabolic process"/>
    <property type="evidence" value="ECO:0007669"/>
    <property type="project" value="TreeGrafter"/>
</dbReference>
<evidence type="ECO:0000256" key="6">
    <source>
        <dbReference type="ARBA" id="ARBA00008391"/>
    </source>
</evidence>
<dbReference type="InterPro" id="IPR050408">
    <property type="entry name" value="HGPRT"/>
</dbReference>
<dbReference type="InterPro" id="IPR005904">
    <property type="entry name" value="Hxn_phspho_trans"/>
</dbReference>
<evidence type="ECO:0000256" key="4">
    <source>
        <dbReference type="ARBA" id="ARBA00004669"/>
    </source>
</evidence>
<sequence>MHSDVKQVLFTEEQIKARVRELGAQITNDYKGKNILLCGILKGAVTFFTDLARCIDGPVEFDFMVCSSYGASTTSSGFVKIRKDLDSDVRGRDILIVEDIIDTGVTLSKLKPLLLERGAASVKIATLLSKPSRRKVDIPVDYNGFEIPDAFVVGYGLDYNSRYRNLPYIGVLKEEVYSH</sequence>
<evidence type="ECO:0000256" key="1">
    <source>
        <dbReference type="ARBA" id="ARBA00001946"/>
    </source>
</evidence>
<keyword evidence="7 16" id="KW-0963">Cytoplasm</keyword>
<keyword evidence="12 16" id="KW-0547">Nucleotide-binding</keyword>
<evidence type="ECO:0000256" key="10">
    <source>
        <dbReference type="ARBA" id="ARBA00022723"/>
    </source>
</evidence>
<dbReference type="InterPro" id="IPR000836">
    <property type="entry name" value="PRTase_dom"/>
</dbReference>
<name>A0A848BU44_9FIRM</name>
<reference evidence="18 21" key="2">
    <citation type="submission" date="2024-10" db="EMBL/GenBank/DDBJ databases">
        <authorList>
            <person name="Sang B.-I."/>
            <person name="Prabhaharan D."/>
        </authorList>
    </citation>
    <scope>NUCLEOTIDE SEQUENCE [LARGE SCALE GENOMIC DNA]</scope>
    <source>
        <strain evidence="18 21">MH</strain>
    </source>
</reference>
<keyword evidence="11 16" id="KW-0660">Purine salvage</keyword>
<reference evidence="19 20" key="1">
    <citation type="submission" date="2020-04" db="EMBL/GenBank/DDBJ databases">
        <authorList>
            <person name="Hitch T.C.A."/>
            <person name="Wylensek D."/>
            <person name="Clavel T."/>
        </authorList>
    </citation>
    <scope>NUCLEOTIDE SEQUENCE [LARGE SCALE GENOMIC DNA]</scope>
    <source>
        <strain evidence="19 20">Oil-RF-744-FAT-WT-6-1</strain>
    </source>
</reference>
<dbReference type="Gene3D" id="3.40.50.2020">
    <property type="match status" value="1"/>
</dbReference>
<dbReference type="GO" id="GO:0006178">
    <property type="term" value="P:guanine salvage"/>
    <property type="evidence" value="ECO:0007669"/>
    <property type="project" value="TreeGrafter"/>
</dbReference>
<keyword evidence="21" id="KW-1185">Reference proteome</keyword>
<dbReference type="GO" id="GO:0006166">
    <property type="term" value="P:purine ribonucleoside salvage"/>
    <property type="evidence" value="ECO:0007669"/>
    <property type="project" value="UniProtKB-KW"/>
</dbReference>
<comment type="cofactor">
    <cofactor evidence="1 16">
        <name>Mg(2+)</name>
        <dbReference type="ChEBI" id="CHEBI:18420"/>
    </cofactor>
</comment>
<comment type="caution">
    <text evidence="19">The sequence shown here is derived from an EMBL/GenBank/DDBJ whole genome shotgun (WGS) entry which is preliminary data.</text>
</comment>
<accession>A0A848BU44</accession>
<dbReference type="GO" id="GO:0004422">
    <property type="term" value="F:hypoxanthine phosphoribosyltransferase activity"/>
    <property type="evidence" value="ECO:0007669"/>
    <property type="project" value="InterPro"/>
</dbReference>
<evidence type="ECO:0000256" key="16">
    <source>
        <dbReference type="RuleBase" id="RU364099"/>
    </source>
</evidence>
<dbReference type="FunFam" id="3.40.50.2020:FF:000006">
    <property type="entry name" value="Hypoxanthine phosphoribosyltransferase"/>
    <property type="match status" value="1"/>
</dbReference>
<keyword evidence="9 16" id="KW-0808">Transferase</keyword>
<dbReference type="PANTHER" id="PTHR43340">
    <property type="entry name" value="HYPOXANTHINE-GUANINE PHOSPHORIBOSYLTRANSFERASE"/>
    <property type="match status" value="1"/>
</dbReference>
<evidence type="ECO:0000256" key="14">
    <source>
        <dbReference type="ARBA" id="ARBA00048811"/>
    </source>
</evidence>
<keyword evidence="13 16" id="KW-0460">Magnesium</keyword>
<dbReference type="Proteomes" id="UP000591071">
    <property type="component" value="Unassembled WGS sequence"/>
</dbReference>
<evidence type="ECO:0000256" key="13">
    <source>
        <dbReference type="ARBA" id="ARBA00022842"/>
    </source>
</evidence>
<dbReference type="PANTHER" id="PTHR43340:SF1">
    <property type="entry name" value="HYPOXANTHINE PHOSPHORIBOSYLTRANSFERASE"/>
    <property type="match status" value="1"/>
</dbReference>
<organism evidence="19 20">
    <name type="scientific">Megasphaera hexanoica</name>
    <dbReference type="NCBI Taxonomy" id="1675036"/>
    <lineage>
        <taxon>Bacteria</taxon>
        <taxon>Bacillati</taxon>
        <taxon>Bacillota</taxon>
        <taxon>Negativicutes</taxon>
        <taxon>Veillonellales</taxon>
        <taxon>Veillonellaceae</taxon>
        <taxon>Megasphaera</taxon>
    </lineage>
</organism>
<dbReference type="KEGG" id="mhw:ACT01_04605"/>
<dbReference type="EMBL" id="JBIEKR010000005">
    <property type="protein sequence ID" value="MFG6272940.1"/>
    <property type="molecule type" value="Genomic_DNA"/>
</dbReference>
<dbReference type="GO" id="GO:0000287">
    <property type="term" value="F:magnesium ion binding"/>
    <property type="evidence" value="ECO:0007669"/>
    <property type="project" value="TreeGrafter"/>
</dbReference>